<feature type="transmembrane region" description="Helical" evidence="16">
    <location>
        <begin position="20"/>
        <end position="38"/>
    </location>
</feature>
<dbReference type="PRINTS" id="PR00344">
    <property type="entry name" value="BCTRLSENSOR"/>
</dbReference>
<proteinExistence type="predicted"/>
<keyword evidence="16" id="KW-0812">Transmembrane</keyword>
<dbReference type="PIRSF" id="PIRSF037434">
    <property type="entry name" value="STHK_ChrS"/>
    <property type="match status" value="1"/>
</dbReference>
<dbReference type="InterPro" id="IPR005467">
    <property type="entry name" value="His_kinase_dom"/>
</dbReference>
<dbReference type="GO" id="GO:0005737">
    <property type="term" value="C:cytoplasm"/>
    <property type="evidence" value="ECO:0007669"/>
    <property type="project" value="UniProtKB-SubCell"/>
</dbReference>
<keyword evidence="10 18" id="KW-0418">Kinase</keyword>
<comment type="function">
    <text evidence="14">Member of the two-component regulatory system NreB/NreC involved in the control of dissimilatory nitrate/nitrite reduction in response to oxygen. NreB functions as a direct oxygen sensor histidine kinase which is autophosphorylated, in the absence of oxygen, probably at the conserved histidine residue, and transfers its phosphate group probably to a conserved aspartate residue of NreC. NreB/NreC activates the expression of the nitrate (narGHJI) and nitrite (nir) reductase operons, as well as the putative nitrate transporter gene narT.</text>
</comment>
<evidence type="ECO:0000313" key="18">
    <source>
        <dbReference type="EMBL" id="TCO44772.1"/>
    </source>
</evidence>
<feature type="transmembrane region" description="Helical" evidence="16">
    <location>
        <begin position="145"/>
        <end position="163"/>
    </location>
</feature>
<keyword evidence="13" id="KW-0411">Iron-sulfur</keyword>
<feature type="transmembrane region" description="Helical" evidence="16">
    <location>
        <begin position="50"/>
        <end position="70"/>
    </location>
</feature>
<dbReference type="GO" id="GO:0046872">
    <property type="term" value="F:metal ion binding"/>
    <property type="evidence" value="ECO:0007669"/>
    <property type="project" value="UniProtKB-KW"/>
</dbReference>
<dbReference type="EMBL" id="SLWS01000022">
    <property type="protein sequence ID" value="TCO44772.1"/>
    <property type="molecule type" value="Genomic_DNA"/>
</dbReference>
<evidence type="ECO:0000256" key="2">
    <source>
        <dbReference type="ARBA" id="ARBA00001966"/>
    </source>
</evidence>
<name>A0A4R2IK29_9PSEU</name>
<evidence type="ECO:0000256" key="1">
    <source>
        <dbReference type="ARBA" id="ARBA00000085"/>
    </source>
</evidence>
<keyword evidence="19" id="KW-1185">Reference proteome</keyword>
<evidence type="ECO:0000313" key="19">
    <source>
        <dbReference type="Proteomes" id="UP000295680"/>
    </source>
</evidence>
<organism evidence="18 19">
    <name type="scientific">Actinocrispum wychmicini</name>
    <dbReference type="NCBI Taxonomy" id="1213861"/>
    <lineage>
        <taxon>Bacteria</taxon>
        <taxon>Bacillati</taxon>
        <taxon>Actinomycetota</taxon>
        <taxon>Actinomycetes</taxon>
        <taxon>Pseudonocardiales</taxon>
        <taxon>Pseudonocardiaceae</taxon>
        <taxon>Actinocrispum</taxon>
    </lineage>
</organism>
<feature type="transmembrane region" description="Helical" evidence="16">
    <location>
        <begin position="108"/>
        <end position="133"/>
    </location>
</feature>
<dbReference type="Gene3D" id="3.30.565.10">
    <property type="entry name" value="Histidine kinase-like ATPase, C-terminal domain"/>
    <property type="match status" value="1"/>
</dbReference>
<feature type="domain" description="Histidine kinase" evidence="17">
    <location>
        <begin position="318"/>
        <end position="410"/>
    </location>
</feature>
<dbReference type="GO" id="GO:0046983">
    <property type="term" value="F:protein dimerization activity"/>
    <property type="evidence" value="ECO:0007669"/>
    <property type="project" value="InterPro"/>
</dbReference>
<dbReference type="GO" id="GO:0016020">
    <property type="term" value="C:membrane"/>
    <property type="evidence" value="ECO:0007669"/>
    <property type="project" value="InterPro"/>
</dbReference>
<feature type="transmembrane region" description="Helical" evidence="16">
    <location>
        <begin position="77"/>
        <end position="96"/>
    </location>
</feature>
<evidence type="ECO:0000256" key="13">
    <source>
        <dbReference type="ARBA" id="ARBA00023014"/>
    </source>
</evidence>
<dbReference type="GO" id="GO:0000155">
    <property type="term" value="F:phosphorelay sensor kinase activity"/>
    <property type="evidence" value="ECO:0007669"/>
    <property type="project" value="InterPro"/>
</dbReference>
<dbReference type="RefSeq" id="WP_243727630.1">
    <property type="nucleotide sequence ID" value="NZ_SLWS01000022.1"/>
</dbReference>
<keyword evidence="9" id="KW-0479">Metal-binding</keyword>
<reference evidence="18 19" key="1">
    <citation type="submission" date="2019-03" db="EMBL/GenBank/DDBJ databases">
        <title>Genomic Encyclopedia of Type Strains, Phase IV (KMG-IV): sequencing the most valuable type-strain genomes for metagenomic binning, comparative biology and taxonomic classification.</title>
        <authorList>
            <person name="Goeker M."/>
        </authorList>
    </citation>
    <scope>NUCLEOTIDE SEQUENCE [LARGE SCALE GENOMIC DNA]</scope>
    <source>
        <strain evidence="18 19">DSM 45934</strain>
    </source>
</reference>
<dbReference type="SMART" id="SM00387">
    <property type="entry name" value="HATPase_c"/>
    <property type="match status" value="1"/>
</dbReference>
<dbReference type="SUPFAM" id="SSF55874">
    <property type="entry name" value="ATPase domain of HSP90 chaperone/DNA topoisomerase II/histidine kinase"/>
    <property type="match status" value="1"/>
</dbReference>
<dbReference type="InterPro" id="IPR017205">
    <property type="entry name" value="Sig_transdc_His_kinase_ChrS"/>
</dbReference>
<dbReference type="Proteomes" id="UP000295680">
    <property type="component" value="Unassembled WGS sequence"/>
</dbReference>
<evidence type="ECO:0000256" key="9">
    <source>
        <dbReference type="ARBA" id="ARBA00022723"/>
    </source>
</evidence>
<dbReference type="InterPro" id="IPR011712">
    <property type="entry name" value="Sig_transdc_His_kin_sub3_dim/P"/>
</dbReference>
<keyword evidence="12" id="KW-0902">Two-component regulatory system</keyword>
<keyword evidence="11" id="KW-0408">Iron</keyword>
<dbReference type="Gene3D" id="1.20.5.1930">
    <property type="match status" value="1"/>
</dbReference>
<keyword evidence="16" id="KW-0472">Membrane</keyword>
<dbReference type="EC" id="2.7.13.3" evidence="4"/>
<dbReference type="InterPro" id="IPR036890">
    <property type="entry name" value="HATPase_C_sf"/>
</dbReference>
<comment type="cofactor">
    <cofactor evidence="2">
        <name>[4Fe-4S] cluster</name>
        <dbReference type="ChEBI" id="CHEBI:49883"/>
    </cofactor>
</comment>
<keyword evidence="6" id="KW-0004">4Fe-4S</keyword>
<keyword evidence="16" id="KW-1133">Transmembrane helix</keyword>
<dbReference type="InterPro" id="IPR004358">
    <property type="entry name" value="Sig_transdc_His_kin-like_C"/>
</dbReference>
<evidence type="ECO:0000256" key="5">
    <source>
        <dbReference type="ARBA" id="ARBA00017322"/>
    </source>
</evidence>
<evidence type="ECO:0000256" key="6">
    <source>
        <dbReference type="ARBA" id="ARBA00022485"/>
    </source>
</evidence>
<dbReference type="PANTHER" id="PTHR24421">
    <property type="entry name" value="NITRATE/NITRITE SENSOR PROTEIN NARX-RELATED"/>
    <property type="match status" value="1"/>
</dbReference>
<dbReference type="Pfam" id="PF07730">
    <property type="entry name" value="HisKA_3"/>
    <property type="match status" value="1"/>
</dbReference>
<evidence type="ECO:0000256" key="10">
    <source>
        <dbReference type="ARBA" id="ARBA00022777"/>
    </source>
</evidence>
<dbReference type="PROSITE" id="PS50109">
    <property type="entry name" value="HIS_KIN"/>
    <property type="match status" value="1"/>
</dbReference>
<sequence length="416" mass="44779">MTSPASTNAIASEESVPKALYGGAPYVLLAVSTALATFLPSSEPRPDPVWTISLVALAAAWLVWPVVVWMEWPRRRVAVLVFYVGLLVISAALVALHPSFTLFGALGYGYAISLLPPRLIIWGVAAMALLTTLAQTLQTQRTEPYVLAINLAVPLLFVGWYISRQSEKRNEIIADLASANTRLEAMMAENAGLHAQLVAQAREAGVLDERQRMAQEIHDTIAQGLAGIVTQLQAAEHSGDQAEVWRRHVTTAAQLARESLTDARRSVHAMRPEVLERSQLPEALGHVVEQWSELSKVPVEFTTVGPATALHPDIEVTLLRTAQEALSNVGKHADAERVNLTLSYIGDVVTLDVRDDGTGFDPSATRVADRDSGFGLAGMRQRLERVLGTLEIESEPGAGTVLSAGVPAIPPGDIHG</sequence>
<comment type="catalytic activity">
    <reaction evidence="1">
        <text>ATP + protein L-histidine = ADP + protein N-phospho-L-histidine.</text>
        <dbReference type="EC" id="2.7.13.3"/>
    </reaction>
</comment>
<evidence type="ECO:0000256" key="15">
    <source>
        <dbReference type="ARBA" id="ARBA00030800"/>
    </source>
</evidence>
<evidence type="ECO:0000259" key="17">
    <source>
        <dbReference type="PROSITE" id="PS50109"/>
    </source>
</evidence>
<comment type="subcellular location">
    <subcellularLocation>
        <location evidence="3">Cytoplasm</location>
    </subcellularLocation>
</comment>
<dbReference type="GO" id="GO:0051539">
    <property type="term" value="F:4 iron, 4 sulfur cluster binding"/>
    <property type="evidence" value="ECO:0007669"/>
    <property type="project" value="UniProtKB-KW"/>
</dbReference>
<evidence type="ECO:0000256" key="12">
    <source>
        <dbReference type="ARBA" id="ARBA00023012"/>
    </source>
</evidence>
<evidence type="ECO:0000256" key="11">
    <source>
        <dbReference type="ARBA" id="ARBA00023004"/>
    </source>
</evidence>
<dbReference type="InterPro" id="IPR003594">
    <property type="entry name" value="HATPase_dom"/>
</dbReference>
<evidence type="ECO:0000256" key="14">
    <source>
        <dbReference type="ARBA" id="ARBA00024827"/>
    </source>
</evidence>
<evidence type="ECO:0000256" key="4">
    <source>
        <dbReference type="ARBA" id="ARBA00012438"/>
    </source>
</evidence>
<protein>
    <recommendedName>
        <fullName evidence="5">Oxygen sensor histidine kinase NreB</fullName>
        <ecNumber evidence="4">2.7.13.3</ecNumber>
    </recommendedName>
    <alternativeName>
        <fullName evidence="15">Nitrogen regulation protein B</fullName>
    </alternativeName>
</protein>
<comment type="caution">
    <text evidence="18">The sequence shown here is derived from an EMBL/GenBank/DDBJ whole genome shotgun (WGS) entry which is preliminary data.</text>
</comment>
<evidence type="ECO:0000256" key="16">
    <source>
        <dbReference type="SAM" id="Phobius"/>
    </source>
</evidence>
<dbReference type="Pfam" id="PF02518">
    <property type="entry name" value="HATPase_c"/>
    <property type="match status" value="1"/>
</dbReference>
<evidence type="ECO:0000256" key="8">
    <source>
        <dbReference type="ARBA" id="ARBA00022679"/>
    </source>
</evidence>
<evidence type="ECO:0000256" key="3">
    <source>
        <dbReference type="ARBA" id="ARBA00004496"/>
    </source>
</evidence>
<keyword evidence="8" id="KW-0808">Transferase</keyword>
<gene>
    <name evidence="18" type="ORF">EV192_12229</name>
</gene>
<accession>A0A4R2IK29</accession>
<evidence type="ECO:0000256" key="7">
    <source>
        <dbReference type="ARBA" id="ARBA00022490"/>
    </source>
</evidence>
<dbReference type="InterPro" id="IPR050482">
    <property type="entry name" value="Sensor_HK_TwoCompSys"/>
</dbReference>
<dbReference type="PANTHER" id="PTHR24421:SF62">
    <property type="entry name" value="SENSORY TRANSDUCTION HISTIDINE KINASE"/>
    <property type="match status" value="1"/>
</dbReference>
<keyword evidence="7" id="KW-0963">Cytoplasm</keyword>
<dbReference type="AlphaFoldDB" id="A0A4R2IK29"/>
<dbReference type="CDD" id="cd16917">
    <property type="entry name" value="HATPase_UhpB-NarQ-NarX-like"/>
    <property type="match status" value="1"/>
</dbReference>